<dbReference type="EnsemblBacteria" id="AAC07563">
    <property type="protein sequence ID" value="AAC07563"/>
    <property type="gene ID" value="aq_1691"/>
</dbReference>
<gene>
    <name evidence="7" type="ordered locus">aq_1691</name>
</gene>
<dbReference type="PATRIC" id="fig|224324.8.peg.1304"/>
<evidence type="ECO:0000256" key="2">
    <source>
        <dbReference type="ARBA" id="ARBA00022723"/>
    </source>
</evidence>
<dbReference type="PANTHER" id="PTHR34858:SF1">
    <property type="entry name" value="CYSO-CYSTEINE PEPTIDASE"/>
    <property type="match status" value="1"/>
</dbReference>
<dbReference type="Pfam" id="PF14464">
    <property type="entry name" value="Prok-JAB"/>
    <property type="match status" value="1"/>
</dbReference>
<dbReference type="InterPro" id="IPR037518">
    <property type="entry name" value="MPN"/>
</dbReference>
<evidence type="ECO:0000259" key="6">
    <source>
        <dbReference type="PROSITE" id="PS50249"/>
    </source>
</evidence>
<keyword evidence="1" id="KW-0645">Protease</keyword>
<dbReference type="STRING" id="224324.aq_1691"/>
<reference evidence="7 8" key="1">
    <citation type="journal article" date="1998" name="Nature">
        <title>The complete genome of the hyperthermophilic bacterium Aquifex aeolicus.</title>
        <authorList>
            <person name="Deckert G."/>
            <person name="Warren P.V."/>
            <person name="Gaasterland T."/>
            <person name="Young W.G."/>
            <person name="Lenox A.L."/>
            <person name="Graham D.E."/>
            <person name="Overbeek R."/>
            <person name="Snead M.A."/>
            <person name="Keller M."/>
            <person name="Aujay M."/>
            <person name="Huber R."/>
            <person name="Feldman R.A."/>
            <person name="Short J.M."/>
            <person name="Olson G.J."/>
            <person name="Swanson R.V."/>
        </authorList>
    </citation>
    <scope>NUCLEOTIDE SEQUENCE [LARGE SCALE GENOMIC DNA]</scope>
    <source>
        <strain evidence="7 8">VF5</strain>
    </source>
</reference>
<dbReference type="GO" id="GO:0006508">
    <property type="term" value="P:proteolysis"/>
    <property type="evidence" value="ECO:0007669"/>
    <property type="project" value="UniProtKB-KW"/>
</dbReference>
<dbReference type="GO" id="GO:0008270">
    <property type="term" value="F:zinc ion binding"/>
    <property type="evidence" value="ECO:0000318"/>
    <property type="project" value="GO_Central"/>
</dbReference>
<dbReference type="InterPro" id="IPR051929">
    <property type="entry name" value="VirAsm_ModProt"/>
</dbReference>
<dbReference type="InParanoid" id="O67597"/>
<evidence type="ECO:0000256" key="5">
    <source>
        <dbReference type="ARBA" id="ARBA00023049"/>
    </source>
</evidence>
<keyword evidence="4" id="KW-0862">Zinc</keyword>
<accession>O67597</accession>
<dbReference type="OrthoDB" id="9802958at2"/>
<evidence type="ECO:0000256" key="3">
    <source>
        <dbReference type="ARBA" id="ARBA00022801"/>
    </source>
</evidence>
<dbReference type="HOGENOM" id="CLU_116765_4_0_0"/>
<dbReference type="SUPFAM" id="SSF102712">
    <property type="entry name" value="JAB1/MPN domain"/>
    <property type="match status" value="1"/>
</dbReference>
<evidence type="ECO:0000256" key="1">
    <source>
        <dbReference type="ARBA" id="ARBA00022670"/>
    </source>
</evidence>
<dbReference type="FunFam" id="3.40.140.10:FF:000085">
    <property type="entry name" value="Mov34/MPN/PAD-1 family protein"/>
    <property type="match status" value="1"/>
</dbReference>
<dbReference type="Proteomes" id="UP000000798">
    <property type="component" value="Chromosome"/>
</dbReference>
<proteinExistence type="predicted"/>
<dbReference type="InterPro" id="IPR028090">
    <property type="entry name" value="JAB_dom_prok"/>
</dbReference>
<keyword evidence="2" id="KW-0479">Metal-binding</keyword>
<evidence type="ECO:0000256" key="4">
    <source>
        <dbReference type="ARBA" id="ARBA00022833"/>
    </source>
</evidence>
<keyword evidence="5" id="KW-0482">Metalloprotease</keyword>
<dbReference type="AlphaFoldDB" id="O67597"/>
<dbReference type="eggNOG" id="COG1310">
    <property type="taxonomic scope" value="Bacteria"/>
</dbReference>
<dbReference type="SMART" id="SM00232">
    <property type="entry name" value="JAB_MPN"/>
    <property type="match status" value="1"/>
</dbReference>
<dbReference type="PANTHER" id="PTHR34858">
    <property type="entry name" value="CYSO-CYSTEINE PEPTIDASE"/>
    <property type="match status" value="1"/>
</dbReference>
<evidence type="ECO:0000313" key="8">
    <source>
        <dbReference type="Proteomes" id="UP000000798"/>
    </source>
</evidence>
<keyword evidence="3" id="KW-0378">Hydrolase</keyword>
<dbReference type="RefSeq" id="WP_010881100.1">
    <property type="nucleotide sequence ID" value="NC_000918.1"/>
</dbReference>
<feature type="domain" description="MPN" evidence="6">
    <location>
        <begin position="2"/>
        <end position="137"/>
    </location>
</feature>
<dbReference type="PROSITE" id="PS50249">
    <property type="entry name" value="MPN"/>
    <property type="match status" value="1"/>
</dbReference>
<name>O67597_AQUAE</name>
<dbReference type="CDD" id="cd08070">
    <property type="entry name" value="MPN_like"/>
    <property type="match status" value="1"/>
</dbReference>
<dbReference type="GO" id="GO:0008235">
    <property type="term" value="F:metalloexopeptidase activity"/>
    <property type="evidence" value="ECO:0000318"/>
    <property type="project" value="GO_Central"/>
</dbReference>
<dbReference type="EMBL" id="AE000657">
    <property type="protein sequence ID" value="AAC07563.1"/>
    <property type="molecule type" value="Genomic_DNA"/>
</dbReference>
<protein>
    <recommendedName>
        <fullName evidence="6">MPN domain-containing protein</fullName>
    </recommendedName>
</protein>
<organism evidence="7 8">
    <name type="scientific">Aquifex aeolicus (strain VF5)</name>
    <dbReference type="NCBI Taxonomy" id="224324"/>
    <lineage>
        <taxon>Bacteria</taxon>
        <taxon>Pseudomonadati</taxon>
        <taxon>Aquificota</taxon>
        <taxon>Aquificia</taxon>
        <taxon>Aquificales</taxon>
        <taxon>Aquificaceae</taxon>
        <taxon>Aquifex</taxon>
    </lineage>
</organism>
<evidence type="ECO:0000313" key="7">
    <source>
        <dbReference type="EMBL" id="AAC07563.1"/>
    </source>
</evidence>
<dbReference type="KEGG" id="aae:aq_1691"/>
<keyword evidence="8" id="KW-1185">Reference proteome</keyword>
<dbReference type="InterPro" id="IPR000555">
    <property type="entry name" value="JAMM/MPN+_dom"/>
</dbReference>
<dbReference type="PIR" id="D70446">
    <property type="entry name" value="D70446"/>
</dbReference>
<dbReference type="Gene3D" id="3.40.140.10">
    <property type="entry name" value="Cytidine Deaminase, domain 2"/>
    <property type="match status" value="1"/>
</dbReference>
<sequence length="138" mass="16110">MLKVKKEVLEKMIKQAERDYPYETCGLLIGKSEGGIRIAYEAFETPNANPDRKHDRYEIAPKDYMRAEDYAISKGMEIVGVYHSHPDHPDRPSQFDLQRAFPDLSYIIFSVQKGKVASYRSWELKGDKFEEEEVEVFE</sequence>